<dbReference type="InterPro" id="IPR036388">
    <property type="entry name" value="WH-like_DNA-bd_sf"/>
</dbReference>
<evidence type="ECO:0000313" key="2">
    <source>
        <dbReference type="Proteomes" id="UP000005239"/>
    </source>
</evidence>
<evidence type="ECO:0000313" key="1">
    <source>
        <dbReference type="EnsemblMetazoa" id="PPA42715.1"/>
    </source>
</evidence>
<gene>
    <name evidence="1" type="primary">WBGene00281084</name>
</gene>
<name>A0A2A6BVN7_PRIPA</name>
<dbReference type="Proteomes" id="UP000005239">
    <property type="component" value="Unassembled WGS sequence"/>
</dbReference>
<dbReference type="InterPro" id="IPR013087">
    <property type="entry name" value="Znf_C2H2_type"/>
</dbReference>
<dbReference type="SUPFAM" id="SSF57667">
    <property type="entry name" value="beta-beta-alpha zinc fingers"/>
    <property type="match status" value="1"/>
</dbReference>
<keyword evidence="2" id="KW-1185">Reference proteome</keyword>
<sequence>METLLFNFEGPSVDDVKIEQDDQEELTFEMVSLDEKDPSVLLAPHLLQPDATYNGECEPSCSKEEHDNKPAVPICYLDLLKVRDNELCLLAILSSPSEWLNVREICNYIEHFFPERTLRGKEGGWRSVISSTLSSYSNLFGWKEITGKRKMRNAQYTYSVIAHLRDMIKKKNEETNLLSAIRNSMVSFRMRNSISDYSTVPPIDDFSPYYLQNTREIVQERSIFASTEPAGKRDKRKRKLDLQLMQEASGHAPATLATAIIKVDPRPISLGTRESNDIESSDRRSDIKPFQCAFCGISVASQEELNDHRKTDEHRRNYALIKMENED</sequence>
<dbReference type="EnsemblMetazoa" id="PPA42715.1">
    <property type="protein sequence ID" value="PPA42715.1"/>
    <property type="gene ID" value="WBGene00281084"/>
</dbReference>
<organism evidence="1 2">
    <name type="scientific">Pristionchus pacificus</name>
    <name type="common">Parasitic nematode worm</name>
    <dbReference type="NCBI Taxonomy" id="54126"/>
    <lineage>
        <taxon>Eukaryota</taxon>
        <taxon>Metazoa</taxon>
        <taxon>Ecdysozoa</taxon>
        <taxon>Nematoda</taxon>
        <taxon>Chromadorea</taxon>
        <taxon>Rhabditida</taxon>
        <taxon>Rhabditina</taxon>
        <taxon>Diplogasteromorpha</taxon>
        <taxon>Diplogasteroidea</taxon>
        <taxon>Neodiplogasteridae</taxon>
        <taxon>Pristionchus</taxon>
    </lineage>
</organism>
<accession>A0A8R1UWY9</accession>
<protein>
    <submittedName>
        <fullName evidence="1">C2H2-type domain-containing protein</fullName>
    </submittedName>
</protein>
<proteinExistence type="predicted"/>
<dbReference type="InterPro" id="IPR036236">
    <property type="entry name" value="Znf_C2H2_sf"/>
</dbReference>
<dbReference type="SUPFAM" id="SSF46785">
    <property type="entry name" value="Winged helix' DNA-binding domain"/>
    <property type="match status" value="1"/>
</dbReference>
<dbReference type="PROSITE" id="PS00028">
    <property type="entry name" value="ZINC_FINGER_C2H2_1"/>
    <property type="match status" value="1"/>
</dbReference>
<dbReference type="InterPro" id="IPR036390">
    <property type="entry name" value="WH_DNA-bd_sf"/>
</dbReference>
<reference evidence="1" key="2">
    <citation type="submission" date="2022-06" db="UniProtKB">
        <authorList>
            <consortium name="EnsemblMetazoa"/>
        </authorList>
    </citation>
    <scope>IDENTIFICATION</scope>
    <source>
        <strain evidence="1">PS312</strain>
    </source>
</reference>
<dbReference type="AlphaFoldDB" id="A0A2A6BVN7"/>
<dbReference type="Gene3D" id="1.10.10.10">
    <property type="entry name" value="Winged helix-like DNA-binding domain superfamily/Winged helix DNA-binding domain"/>
    <property type="match status" value="1"/>
</dbReference>
<accession>A0A2A6BVN7</accession>
<reference evidence="2" key="1">
    <citation type="journal article" date="2008" name="Nat. Genet.">
        <title>The Pristionchus pacificus genome provides a unique perspective on nematode lifestyle and parasitism.</title>
        <authorList>
            <person name="Dieterich C."/>
            <person name="Clifton S.W."/>
            <person name="Schuster L.N."/>
            <person name="Chinwalla A."/>
            <person name="Delehaunty K."/>
            <person name="Dinkelacker I."/>
            <person name="Fulton L."/>
            <person name="Fulton R."/>
            <person name="Godfrey J."/>
            <person name="Minx P."/>
            <person name="Mitreva M."/>
            <person name="Roeseler W."/>
            <person name="Tian H."/>
            <person name="Witte H."/>
            <person name="Yang S.P."/>
            <person name="Wilson R.K."/>
            <person name="Sommer R.J."/>
        </authorList>
    </citation>
    <scope>NUCLEOTIDE SEQUENCE [LARGE SCALE GENOMIC DNA]</scope>
    <source>
        <strain evidence="2">PS312</strain>
    </source>
</reference>
<dbReference type="PROSITE" id="PS50157">
    <property type="entry name" value="ZINC_FINGER_C2H2_2"/>
    <property type="match status" value="1"/>
</dbReference>